<comment type="subunit">
    <text evidence="4">Component of the lipopolysaccharide transport and assembly complex.</text>
</comment>
<feature type="domain" description="Organic solvent tolerance-like N-terminal" evidence="5">
    <location>
        <begin position="34"/>
        <end position="143"/>
    </location>
</feature>
<dbReference type="InterPro" id="IPR005653">
    <property type="entry name" value="OstA-like_N"/>
</dbReference>
<evidence type="ECO:0000256" key="3">
    <source>
        <dbReference type="ARBA" id="ARBA00022764"/>
    </source>
</evidence>
<comment type="function">
    <text evidence="4">Involved in the assembly of lipopolysaccharide (LPS). Required for the translocation of LPS from the inner membrane to the outer membrane. May form a bridge between the inner membrane and the outer membrane, via interactions with LptC and LptD, thereby facilitating LPS transfer across the periplasm.</text>
</comment>
<feature type="signal peptide" evidence="4">
    <location>
        <begin position="1"/>
        <end position="23"/>
    </location>
</feature>
<sequence precursor="true">MSRNIDLCASLLVLLAVGGTASARSTDRNQPMDINSNSSDCSSLGANASCTLIGNVTIDQGSLHVKSAKAVIQQANGNPSRALLSGGVTLQQEMDDGDRIDAAATNVDYDMKNETMVFTGNVVIKQSRGSINGERVVYNLKSGQLQSGGEGGGRVKMRILPKDTAAPAAPSSAKGTP</sequence>
<dbReference type="InterPro" id="IPR014340">
    <property type="entry name" value="LptA"/>
</dbReference>
<dbReference type="PANTHER" id="PTHR36504:SF1">
    <property type="entry name" value="LIPOPOLYSACCHARIDE EXPORT SYSTEM PROTEIN LPTA"/>
    <property type="match status" value="1"/>
</dbReference>
<organism evidence="6 7">
    <name type="scientific">Thermomonas beijingensis</name>
    <dbReference type="NCBI Taxonomy" id="2872701"/>
    <lineage>
        <taxon>Bacteria</taxon>
        <taxon>Pseudomonadati</taxon>
        <taxon>Pseudomonadota</taxon>
        <taxon>Gammaproteobacteria</taxon>
        <taxon>Lysobacterales</taxon>
        <taxon>Lysobacteraceae</taxon>
        <taxon>Thermomonas</taxon>
    </lineage>
</organism>
<gene>
    <name evidence="4 6" type="primary">lptA</name>
    <name evidence="6" type="ORF">K7B09_05950</name>
</gene>
<evidence type="ECO:0000313" key="6">
    <source>
        <dbReference type="EMBL" id="MBZ4185870.1"/>
    </source>
</evidence>
<keyword evidence="3 4" id="KW-0574">Periplasm</keyword>
<keyword evidence="1 4" id="KW-0813">Transport</keyword>
<evidence type="ECO:0000313" key="7">
    <source>
        <dbReference type="Proteomes" id="UP001430290"/>
    </source>
</evidence>
<keyword evidence="7" id="KW-1185">Reference proteome</keyword>
<evidence type="ECO:0000259" key="5">
    <source>
        <dbReference type="Pfam" id="PF03968"/>
    </source>
</evidence>
<feature type="chain" id="PRO_5044940448" description="Lipopolysaccharide export system protein LptA" evidence="4">
    <location>
        <begin position="24"/>
        <end position="177"/>
    </location>
</feature>
<dbReference type="EMBL" id="JAIQDJ010000002">
    <property type="protein sequence ID" value="MBZ4185870.1"/>
    <property type="molecule type" value="Genomic_DNA"/>
</dbReference>
<dbReference type="Pfam" id="PF03968">
    <property type="entry name" value="LptD_N"/>
    <property type="match status" value="1"/>
</dbReference>
<dbReference type="PANTHER" id="PTHR36504">
    <property type="entry name" value="LIPOPOLYSACCHARIDE EXPORT SYSTEM PROTEIN LPTA"/>
    <property type="match status" value="1"/>
</dbReference>
<comment type="similarity">
    <text evidence="4">Belongs to the LptA family.</text>
</comment>
<accession>A0ABS7TDC5</accession>
<evidence type="ECO:0000256" key="1">
    <source>
        <dbReference type="ARBA" id="ARBA00022448"/>
    </source>
</evidence>
<dbReference type="Gene3D" id="2.60.450.10">
    <property type="entry name" value="Lipopolysaccharide (LPS) transport protein A like domain"/>
    <property type="match status" value="1"/>
</dbReference>
<dbReference type="NCBIfam" id="TIGR03002">
    <property type="entry name" value="outer_YhbN_LptA"/>
    <property type="match status" value="1"/>
</dbReference>
<dbReference type="Proteomes" id="UP001430290">
    <property type="component" value="Unassembled WGS sequence"/>
</dbReference>
<proteinExistence type="inferred from homology"/>
<dbReference type="HAMAP" id="MF_01914">
    <property type="entry name" value="LPS_assembly_LptA"/>
    <property type="match status" value="1"/>
</dbReference>
<comment type="caution">
    <text evidence="6">The sequence shown here is derived from an EMBL/GenBank/DDBJ whole genome shotgun (WGS) entry which is preliminary data.</text>
</comment>
<evidence type="ECO:0000256" key="2">
    <source>
        <dbReference type="ARBA" id="ARBA00022729"/>
    </source>
</evidence>
<reference evidence="6" key="1">
    <citation type="submission" date="2021-09" db="EMBL/GenBank/DDBJ databases">
        <authorList>
            <person name="Wu T."/>
            <person name="Guo S.Z."/>
        </authorList>
    </citation>
    <scope>NUCLEOTIDE SEQUENCE</scope>
    <source>
        <strain evidence="6">RSS-23</strain>
    </source>
</reference>
<dbReference type="RefSeq" id="WP_223627850.1">
    <property type="nucleotide sequence ID" value="NZ_JAIQDJ010000002.1"/>
</dbReference>
<keyword evidence="2 4" id="KW-0732">Signal</keyword>
<comment type="subcellular location">
    <subcellularLocation>
        <location evidence="4">Periplasm</location>
    </subcellularLocation>
</comment>
<evidence type="ECO:0000256" key="4">
    <source>
        <dbReference type="HAMAP-Rule" id="MF_01914"/>
    </source>
</evidence>
<name>A0ABS7TDC5_9GAMM</name>
<dbReference type="InterPro" id="IPR052037">
    <property type="entry name" value="LPS_export_LptA"/>
</dbReference>
<protein>
    <recommendedName>
        <fullName evidence="4">Lipopolysaccharide export system protein LptA</fullName>
    </recommendedName>
</protein>